<dbReference type="Pfam" id="PF13601">
    <property type="entry name" value="HTH_34"/>
    <property type="match status" value="1"/>
</dbReference>
<evidence type="ECO:0000313" key="3">
    <source>
        <dbReference type="EMBL" id="UTY39601.1"/>
    </source>
</evidence>
<reference evidence="3" key="1">
    <citation type="submission" date="2022-07" db="EMBL/GenBank/DDBJ databases">
        <title>Faecal culturing of patients with breast cancer.</title>
        <authorList>
            <person name="Teng N.M.Y."/>
            <person name="Kiu R."/>
            <person name="Evans R."/>
            <person name="Baker D.J."/>
            <person name="Zenner C."/>
            <person name="Robinson S.D."/>
            <person name="Hall L.J."/>
        </authorList>
    </citation>
    <scope>NUCLEOTIDE SEQUENCE</scope>
    <source>
        <strain evidence="3">LH1062</strain>
    </source>
</reference>
<sequence>MSSITNLSKMFESNIRLQIIASLYKGDLSYRQLKEICNCTDGNMATHLNKLINGQFILKHKRIHNDKPLTTYHLTEYGRTEFQNYVDILTNSIGKEYNENEEDNYDDNKPTVNQFSI</sequence>
<dbReference type="PANTHER" id="PTHR37318:SF1">
    <property type="entry name" value="BSL7504 PROTEIN"/>
    <property type="match status" value="1"/>
</dbReference>
<proteinExistence type="predicted"/>
<feature type="region of interest" description="Disordered" evidence="1">
    <location>
        <begin position="98"/>
        <end position="117"/>
    </location>
</feature>
<evidence type="ECO:0000259" key="2">
    <source>
        <dbReference type="Pfam" id="PF13601"/>
    </source>
</evidence>
<gene>
    <name evidence="3" type="ORF">NMU03_01850</name>
</gene>
<evidence type="ECO:0000256" key="1">
    <source>
        <dbReference type="SAM" id="MobiDB-lite"/>
    </source>
</evidence>
<dbReference type="Proteomes" id="UP001060112">
    <property type="component" value="Chromosome"/>
</dbReference>
<evidence type="ECO:0000313" key="4">
    <source>
        <dbReference type="Proteomes" id="UP001060112"/>
    </source>
</evidence>
<protein>
    <submittedName>
        <fullName evidence="3">Transcriptional regulator</fullName>
    </submittedName>
</protein>
<organism evidence="3 4">
    <name type="scientific">Allocoprobacillus halotolerans</name>
    <dbReference type="NCBI Taxonomy" id="2944914"/>
    <lineage>
        <taxon>Bacteria</taxon>
        <taxon>Bacillati</taxon>
        <taxon>Bacillota</taxon>
        <taxon>Erysipelotrichia</taxon>
        <taxon>Erysipelotrichales</taxon>
        <taxon>Erysipelotrichaceae</taxon>
        <taxon>Allocoprobacillus</taxon>
    </lineage>
</organism>
<keyword evidence="4" id="KW-1185">Reference proteome</keyword>
<dbReference type="Gene3D" id="1.10.10.10">
    <property type="entry name" value="Winged helix-like DNA-binding domain superfamily/Winged helix DNA-binding domain"/>
    <property type="match status" value="1"/>
</dbReference>
<feature type="domain" description="Winged helix DNA-binding" evidence="2">
    <location>
        <begin position="15"/>
        <end position="91"/>
    </location>
</feature>
<accession>A0ABY5I5W3</accession>
<dbReference type="InterPro" id="IPR036390">
    <property type="entry name" value="WH_DNA-bd_sf"/>
</dbReference>
<dbReference type="EMBL" id="CP101620">
    <property type="protein sequence ID" value="UTY39601.1"/>
    <property type="molecule type" value="Genomic_DNA"/>
</dbReference>
<dbReference type="RefSeq" id="WP_290140804.1">
    <property type="nucleotide sequence ID" value="NZ_CP101620.1"/>
</dbReference>
<name>A0ABY5I5W3_9FIRM</name>
<dbReference type="PANTHER" id="PTHR37318">
    <property type="entry name" value="BSL7504 PROTEIN"/>
    <property type="match status" value="1"/>
</dbReference>
<dbReference type="SUPFAM" id="SSF46785">
    <property type="entry name" value="Winged helix' DNA-binding domain"/>
    <property type="match status" value="1"/>
</dbReference>
<dbReference type="InterPro" id="IPR036388">
    <property type="entry name" value="WH-like_DNA-bd_sf"/>
</dbReference>
<dbReference type="InterPro" id="IPR027395">
    <property type="entry name" value="WH_DNA-bd_dom"/>
</dbReference>